<comment type="caution">
    <text evidence="1">The sequence shown here is derived from an EMBL/GenBank/DDBJ whole genome shotgun (WGS) entry which is preliminary data.</text>
</comment>
<accession>F2B0D3</accession>
<sequence>MPVNFNDNGCFLMGAPVFRAPKSFGVFLIDRAKTYYEVAA</sequence>
<dbReference type="EMBL" id="AFAR01000281">
    <property type="protein sequence ID" value="EGF24614.1"/>
    <property type="molecule type" value="Genomic_DNA"/>
</dbReference>
<evidence type="ECO:0000313" key="1">
    <source>
        <dbReference type="EMBL" id="EGF24614.1"/>
    </source>
</evidence>
<dbReference type="PATRIC" id="fig|991778.3.peg.5770"/>
<dbReference type="AlphaFoldDB" id="F2B0D3"/>
<dbReference type="Proteomes" id="UP000006222">
    <property type="component" value="Unassembled WGS sequence"/>
</dbReference>
<name>F2B0D3_RHOBT</name>
<gene>
    <name evidence="1" type="ORF">RBWH47_02172</name>
</gene>
<organism evidence="1 2">
    <name type="scientific">Rhodopirellula baltica WH47</name>
    <dbReference type="NCBI Taxonomy" id="991778"/>
    <lineage>
        <taxon>Bacteria</taxon>
        <taxon>Pseudomonadati</taxon>
        <taxon>Planctomycetota</taxon>
        <taxon>Planctomycetia</taxon>
        <taxon>Pirellulales</taxon>
        <taxon>Pirellulaceae</taxon>
        <taxon>Rhodopirellula</taxon>
    </lineage>
</organism>
<evidence type="ECO:0000313" key="2">
    <source>
        <dbReference type="Proteomes" id="UP000006222"/>
    </source>
</evidence>
<reference evidence="1 2" key="1">
    <citation type="journal article" date="2013" name="Mar. Genomics">
        <title>Expression of sulfatases in Rhodopirellula baltica and the diversity of sulfatases in the genus Rhodopirellula.</title>
        <authorList>
            <person name="Wegner C.E."/>
            <person name="Richter-Heitmann T."/>
            <person name="Klindworth A."/>
            <person name="Klockow C."/>
            <person name="Richter M."/>
            <person name="Achstetter T."/>
            <person name="Glockner F.O."/>
            <person name="Harder J."/>
        </authorList>
    </citation>
    <scope>NUCLEOTIDE SEQUENCE [LARGE SCALE GENOMIC DNA]</scope>
    <source>
        <strain evidence="1 2">WH47</strain>
    </source>
</reference>
<proteinExistence type="predicted"/>
<protein>
    <submittedName>
        <fullName evidence="1">Uncharacterized protein</fullName>
    </submittedName>
</protein>